<feature type="compositionally biased region" description="Polar residues" evidence="1">
    <location>
        <begin position="77"/>
        <end position="90"/>
    </location>
</feature>
<reference evidence="2" key="1">
    <citation type="submission" date="2020-03" db="EMBL/GenBank/DDBJ databases">
        <authorList>
            <person name="Weist P."/>
        </authorList>
    </citation>
    <scope>NUCLEOTIDE SEQUENCE</scope>
</reference>
<gene>
    <name evidence="2" type="ORF">PLEPLA_LOCUS47356</name>
</gene>
<feature type="compositionally biased region" description="Polar residues" evidence="1">
    <location>
        <begin position="105"/>
        <end position="120"/>
    </location>
</feature>
<proteinExistence type="predicted"/>
<evidence type="ECO:0000256" key="1">
    <source>
        <dbReference type="SAM" id="MobiDB-lite"/>
    </source>
</evidence>
<keyword evidence="3" id="KW-1185">Reference proteome</keyword>
<feature type="compositionally biased region" description="Basic and acidic residues" evidence="1">
    <location>
        <begin position="53"/>
        <end position="71"/>
    </location>
</feature>
<comment type="caution">
    <text evidence="2">The sequence shown here is derived from an EMBL/GenBank/DDBJ whole genome shotgun (WGS) entry which is preliminary data.</text>
</comment>
<name>A0A9N7W0W7_PLEPL</name>
<dbReference type="Proteomes" id="UP001153269">
    <property type="component" value="Unassembled WGS sequence"/>
</dbReference>
<organism evidence="2 3">
    <name type="scientific">Pleuronectes platessa</name>
    <name type="common">European plaice</name>
    <dbReference type="NCBI Taxonomy" id="8262"/>
    <lineage>
        <taxon>Eukaryota</taxon>
        <taxon>Metazoa</taxon>
        <taxon>Chordata</taxon>
        <taxon>Craniata</taxon>
        <taxon>Vertebrata</taxon>
        <taxon>Euteleostomi</taxon>
        <taxon>Actinopterygii</taxon>
        <taxon>Neopterygii</taxon>
        <taxon>Teleostei</taxon>
        <taxon>Neoteleostei</taxon>
        <taxon>Acanthomorphata</taxon>
        <taxon>Carangaria</taxon>
        <taxon>Pleuronectiformes</taxon>
        <taxon>Pleuronectoidei</taxon>
        <taxon>Pleuronectidae</taxon>
        <taxon>Pleuronectes</taxon>
    </lineage>
</organism>
<feature type="region of interest" description="Disordered" evidence="1">
    <location>
        <begin position="21"/>
        <end position="120"/>
    </location>
</feature>
<protein>
    <submittedName>
        <fullName evidence="2">Uncharacterized protein</fullName>
    </submittedName>
</protein>
<dbReference type="AlphaFoldDB" id="A0A9N7W0W7"/>
<evidence type="ECO:0000313" key="2">
    <source>
        <dbReference type="EMBL" id="CAB1459519.1"/>
    </source>
</evidence>
<feature type="compositionally biased region" description="Polar residues" evidence="1">
    <location>
        <begin position="26"/>
        <end position="41"/>
    </location>
</feature>
<sequence length="120" mass="13293">MAPGHSPSWMRTLMRRNAPPLALARNSLSSGVTTSARNMAAQQCLPPARHSSRGVERQKKQQQQKGKELHSTRPPKNLSSQETVKSNQKTLFPVSWSVKPPPHYSTCSGESDPALNNFNF</sequence>
<accession>A0A9N7W0W7</accession>
<dbReference type="EMBL" id="CADEAL010004436">
    <property type="protein sequence ID" value="CAB1459519.1"/>
    <property type="molecule type" value="Genomic_DNA"/>
</dbReference>
<evidence type="ECO:0000313" key="3">
    <source>
        <dbReference type="Proteomes" id="UP001153269"/>
    </source>
</evidence>